<feature type="transmembrane region" description="Helical" evidence="1">
    <location>
        <begin position="324"/>
        <end position="340"/>
    </location>
</feature>
<dbReference type="InterPro" id="IPR011624">
    <property type="entry name" value="Metal-dep_PHydrolase_7TM_extra"/>
</dbReference>
<gene>
    <name evidence="3" type="ORF">H9625_04650</name>
</gene>
<dbReference type="Pfam" id="PF07698">
    <property type="entry name" value="7TM-7TMR_HD"/>
    <property type="match status" value="1"/>
</dbReference>
<dbReference type="InterPro" id="IPR003607">
    <property type="entry name" value="HD/PDEase_dom"/>
</dbReference>
<protein>
    <submittedName>
        <fullName evidence="3">HDIG domain-containing protein</fullName>
    </submittedName>
</protein>
<evidence type="ECO:0000313" key="3">
    <source>
        <dbReference type="EMBL" id="MBD8039743.1"/>
    </source>
</evidence>
<keyword evidence="4" id="KW-1185">Reference proteome</keyword>
<dbReference type="SMART" id="SM00471">
    <property type="entry name" value="HDc"/>
    <property type="match status" value="1"/>
</dbReference>
<proteinExistence type="predicted"/>
<feature type="domain" description="HD" evidence="2">
    <location>
        <begin position="477"/>
        <end position="620"/>
    </location>
</feature>
<dbReference type="CDD" id="cd00077">
    <property type="entry name" value="HDc"/>
    <property type="match status" value="1"/>
</dbReference>
<feature type="transmembrane region" description="Helical" evidence="1">
    <location>
        <begin position="265"/>
        <end position="287"/>
    </location>
</feature>
<keyword evidence="1" id="KW-0812">Transmembrane</keyword>
<name>A0ABR8Y6G9_9BACT</name>
<dbReference type="SUPFAM" id="SSF109604">
    <property type="entry name" value="HD-domain/PDEase-like"/>
    <property type="match status" value="1"/>
</dbReference>
<evidence type="ECO:0000313" key="4">
    <source>
        <dbReference type="Proteomes" id="UP000620874"/>
    </source>
</evidence>
<reference evidence="3 4" key="1">
    <citation type="submission" date="2020-08" db="EMBL/GenBank/DDBJ databases">
        <title>A Genomic Blueprint of the Chicken Gut Microbiome.</title>
        <authorList>
            <person name="Gilroy R."/>
            <person name="Ravi A."/>
            <person name="Getino M."/>
            <person name="Pursley I."/>
            <person name="Horton D.L."/>
            <person name="Alikhan N.-F."/>
            <person name="Baker D."/>
            <person name="Gharbi K."/>
            <person name="Hall N."/>
            <person name="Watson M."/>
            <person name="Adriaenssens E.M."/>
            <person name="Foster-Nyarko E."/>
            <person name="Jarju S."/>
            <person name="Secka A."/>
            <person name="Antonio M."/>
            <person name="Oren A."/>
            <person name="Chaudhuri R."/>
            <person name="La Ragione R.M."/>
            <person name="Hildebrand F."/>
            <person name="Pallen M.J."/>
        </authorList>
    </citation>
    <scope>NUCLEOTIDE SEQUENCE [LARGE SCALE GENOMIC DNA]</scope>
    <source>
        <strain evidence="3 4">Sa1CVN1</strain>
    </source>
</reference>
<dbReference type="PANTHER" id="PTHR36442">
    <property type="entry name" value="CYCLIC-DI-AMP PHOSPHODIESTERASE PGPH"/>
    <property type="match status" value="1"/>
</dbReference>
<feature type="transmembrane region" description="Helical" evidence="1">
    <location>
        <begin position="299"/>
        <end position="317"/>
    </location>
</feature>
<organism evidence="3 4">
    <name type="scientific">Phocaeicola intestinalis</name>
    <dbReference type="NCBI Taxonomy" id="2762212"/>
    <lineage>
        <taxon>Bacteria</taxon>
        <taxon>Pseudomonadati</taxon>
        <taxon>Bacteroidota</taxon>
        <taxon>Bacteroidia</taxon>
        <taxon>Bacteroidales</taxon>
        <taxon>Bacteroidaceae</taxon>
        <taxon>Phocaeicola</taxon>
    </lineage>
</organism>
<feature type="transmembrane region" description="Helical" evidence="1">
    <location>
        <begin position="423"/>
        <end position="444"/>
    </location>
</feature>
<dbReference type="InterPro" id="IPR052722">
    <property type="entry name" value="PgpH_phosphodiesterase"/>
</dbReference>
<dbReference type="InterPro" id="IPR006674">
    <property type="entry name" value="HD_domain"/>
</dbReference>
<dbReference type="InterPro" id="IPR011621">
    <property type="entry name" value="Metal-dep_PHydrolase_7TM_intra"/>
</dbReference>
<dbReference type="Gene3D" id="1.10.3210.10">
    <property type="entry name" value="Hypothetical protein af1432"/>
    <property type="match status" value="1"/>
</dbReference>
<dbReference type="Pfam" id="PF07697">
    <property type="entry name" value="7TMR-HDED"/>
    <property type="match status" value="1"/>
</dbReference>
<evidence type="ECO:0000259" key="2">
    <source>
        <dbReference type="PROSITE" id="PS51831"/>
    </source>
</evidence>
<keyword evidence="1" id="KW-0472">Membrane</keyword>
<feature type="transmembrane region" description="Helical" evidence="1">
    <location>
        <begin position="15"/>
        <end position="33"/>
    </location>
</feature>
<dbReference type="PANTHER" id="PTHR36442:SF1">
    <property type="entry name" value="CYCLIC-DI-AMP PHOSPHODIESTERASE PGPH"/>
    <property type="match status" value="1"/>
</dbReference>
<dbReference type="RefSeq" id="WP_191763183.1">
    <property type="nucleotide sequence ID" value="NZ_JACSPP010000009.1"/>
</dbReference>
<evidence type="ECO:0000256" key="1">
    <source>
        <dbReference type="SAM" id="Phobius"/>
    </source>
</evidence>
<keyword evidence="1" id="KW-1133">Transmembrane helix</keyword>
<dbReference type="InterPro" id="IPR006675">
    <property type="entry name" value="HDIG_dom"/>
</dbReference>
<feature type="transmembrane region" description="Helical" evidence="1">
    <location>
        <begin position="390"/>
        <end position="411"/>
    </location>
</feature>
<dbReference type="Proteomes" id="UP000620874">
    <property type="component" value="Unassembled WGS sequence"/>
</dbReference>
<accession>A0ABR8Y6G9</accession>
<dbReference type="Pfam" id="PF01966">
    <property type="entry name" value="HD"/>
    <property type="match status" value="1"/>
</dbReference>
<dbReference type="PROSITE" id="PS51831">
    <property type="entry name" value="HD"/>
    <property type="match status" value="1"/>
</dbReference>
<sequence length="685" mass="79241">MKSFQTERQFSYKKFFYKCGIFLAAVAIIVYFLPREGQFNYQFDINKPWKYGLLQASFDFPIYKGEDEVQREQDSIMRSYHPYFQLSETMGERIISQFKEDYNRKLRQIIPDPTYPHYIEQKLKEIYRKGIMPVEQLARLHKDSILSIQIVYQNTSILQSISEIYSTKRAYEALVNSDTVHFSKTLLQRCNLNNYLTVNLIYDANKSETAKKDLLSGVSFAKGFVMNGQKIIDRGEIINQQTYNILKSLQREWDKRNETTTEKRLTLFGQILFVSILIGCFMIYLALFRRDYYDKKGSLSILFFLIIFFPVISSLMISHPFMSVYIVPFTMLPMIVRIFLDSRTAFMAHILSILLCSICLRTPHEFILLQTIAGMASIYSLRELSQRSQLLRSALIVVVAYSVLYFALDLIHVNDVSQLNTNIYINFIINGILLLFTYPLLFILEKTFGFTSNVTLVELSNINNKLMREMSEVAPGTFNHSLQVANLCAAAANRIEANSQLVRTGAMYHDIGKMLNPAFFTENQSGVNPHDQLSYKQSAQIVISHVTDGVKLAEKNNLPEVIKDFIRTHHGKGLTKYFYISYQNEHPDEEVDKEAFRYPGPNPFTKEQAIMMMADSVEAASRSLPEYTEESISNLVDKIIDSQVQDGNFKECPITFKDIATVKSVFKEKLKTMYHTRISYPELKK</sequence>
<dbReference type="NCBIfam" id="TIGR00277">
    <property type="entry name" value="HDIG"/>
    <property type="match status" value="1"/>
</dbReference>
<comment type="caution">
    <text evidence="3">The sequence shown here is derived from an EMBL/GenBank/DDBJ whole genome shotgun (WGS) entry which is preliminary data.</text>
</comment>
<dbReference type="EMBL" id="JACSPP010000009">
    <property type="protein sequence ID" value="MBD8039743.1"/>
    <property type="molecule type" value="Genomic_DNA"/>
</dbReference>